<feature type="chain" id="PRO_5031024378" evidence="1">
    <location>
        <begin position="23"/>
        <end position="64"/>
    </location>
</feature>
<dbReference type="InterPro" id="IPR009810">
    <property type="entry name" value="Nodulin_late_dom"/>
</dbReference>
<feature type="domain" description="Late nodulin" evidence="2">
    <location>
        <begin position="1"/>
        <end position="53"/>
    </location>
</feature>
<name>A0A7T8IGG3_PEA</name>
<feature type="signal peptide" evidence="1">
    <location>
        <begin position="1"/>
        <end position="22"/>
    </location>
</feature>
<dbReference type="AlphaFoldDB" id="A0A7T8IGG3"/>
<dbReference type="GO" id="GO:0046872">
    <property type="term" value="F:metal ion binding"/>
    <property type="evidence" value="ECO:0007669"/>
    <property type="project" value="InterPro"/>
</dbReference>
<accession>A0A7T8IGG3</accession>
<evidence type="ECO:0000259" key="2">
    <source>
        <dbReference type="Pfam" id="PF07127"/>
    </source>
</evidence>
<protein>
    <submittedName>
        <fullName evidence="3">Nodule-specific cysteine-rich peptide G25</fullName>
    </submittedName>
</protein>
<dbReference type="Pfam" id="PF07127">
    <property type="entry name" value="Nodulin_late"/>
    <property type="match status" value="1"/>
</dbReference>
<dbReference type="EMBL" id="MT371123">
    <property type="protein sequence ID" value="QQO74641.1"/>
    <property type="molecule type" value="mRNA"/>
</dbReference>
<evidence type="ECO:0000256" key="1">
    <source>
        <dbReference type="SAM" id="SignalP"/>
    </source>
</evidence>
<reference evidence="3" key="1">
    <citation type="journal article" date="2020" name="Mol. Cell">
        <title>Proteome analysis reveals a significant host-specific response in Rhizobium leguminosarum bv viciae endosymbiotic cells.</title>
        <authorList>
            <person name="Duran D."/>
            <person name="Albareda M."/>
            <person name="Marina A."/>
            <person name="Garcia C."/>
            <person name="Ruiz-Argueso T."/>
            <person name="Palacios J."/>
        </authorList>
    </citation>
    <scope>NUCLEOTIDE SEQUENCE</scope>
    <source>
        <tissue evidence="3">Root nodules</tissue>
    </source>
</reference>
<evidence type="ECO:0000313" key="3">
    <source>
        <dbReference type="EMBL" id="QQO74641.1"/>
    </source>
</evidence>
<keyword evidence="1" id="KW-0732">Signal</keyword>
<sequence>MARILSSFYALIMFVFLILVNAEERIPCLWSLECPKDMCPTKYIPKCINLSCQCHFDKEDKDWD</sequence>
<organism evidence="3">
    <name type="scientific">Pisum sativum</name>
    <name type="common">Garden pea</name>
    <name type="synonym">Lathyrus oleraceus</name>
    <dbReference type="NCBI Taxonomy" id="3888"/>
    <lineage>
        <taxon>Eukaryota</taxon>
        <taxon>Viridiplantae</taxon>
        <taxon>Streptophyta</taxon>
        <taxon>Embryophyta</taxon>
        <taxon>Tracheophyta</taxon>
        <taxon>Spermatophyta</taxon>
        <taxon>Magnoliopsida</taxon>
        <taxon>eudicotyledons</taxon>
        <taxon>Gunneridae</taxon>
        <taxon>Pentapetalae</taxon>
        <taxon>rosids</taxon>
        <taxon>fabids</taxon>
        <taxon>Fabales</taxon>
        <taxon>Fabaceae</taxon>
        <taxon>Papilionoideae</taxon>
        <taxon>50 kb inversion clade</taxon>
        <taxon>NPAAA clade</taxon>
        <taxon>Hologalegina</taxon>
        <taxon>IRL clade</taxon>
        <taxon>Fabeae</taxon>
        <taxon>Lathyrus</taxon>
    </lineage>
</organism>
<proteinExistence type="evidence at transcript level"/>